<dbReference type="Proteomes" id="UP000580517">
    <property type="component" value="Unassembled WGS sequence"/>
</dbReference>
<dbReference type="PANTHER" id="PTHR12126:SF11">
    <property type="entry name" value="NADH DEHYDROGENASE [UBIQUINONE] 1 ALPHA SUBCOMPLEX SUBUNIT 9, MITOCHONDRIAL"/>
    <property type="match status" value="1"/>
</dbReference>
<sequence>MKIVVVGGTGLIGSKVVGILGSKGHDVVAASPASGVNTVTGEGLAQALEGSSVVVDLANSPSFKDEDVLEFFATSGRNLFEVEKAAGVGHHVALSVVGTDRLSQSGYFRGKIVQEKLIRESGIPYTIIHSTQFFEFLGGIAHSGSEGETIRLSPAFFQPISSDDVAAAVANYTLAQPQNGVVEIAGPERVRMSHLVQRYLKAILDSRKVVEDAQASYFGAQIDDDTLMPGAGAHLGSIGFDAWLARSTVSK</sequence>
<organism evidence="2 3">
    <name type="scientific">Allopusillimonas soli</name>
    <dbReference type="NCBI Taxonomy" id="659016"/>
    <lineage>
        <taxon>Bacteria</taxon>
        <taxon>Pseudomonadati</taxon>
        <taxon>Pseudomonadota</taxon>
        <taxon>Betaproteobacteria</taxon>
        <taxon>Burkholderiales</taxon>
        <taxon>Alcaligenaceae</taxon>
        <taxon>Allopusillimonas</taxon>
    </lineage>
</organism>
<name>A0A853FBV5_9BURK</name>
<dbReference type="Pfam" id="PF13460">
    <property type="entry name" value="NAD_binding_10"/>
    <property type="match status" value="1"/>
</dbReference>
<protein>
    <submittedName>
        <fullName evidence="2">SDR family oxidoreductase</fullName>
    </submittedName>
</protein>
<accession>A0A853FBV5</accession>
<dbReference type="SUPFAM" id="SSF51735">
    <property type="entry name" value="NAD(P)-binding Rossmann-fold domains"/>
    <property type="match status" value="1"/>
</dbReference>
<evidence type="ECO:0000313" key="3">
    <source>
        <dbReference type="Proteomes" id="UP000580517"/>
    </source>
</evidence>
<dbReference type="OrthoDB" id="9771302at2"/>
<dbReference type="GO" id="GO:0044877">
    <property type="term" value="F:protein-containing complex binding"/>
    <property type="evidence" value="ECO:0007669"/>
    <property type="project" value="TreeGrafter"/>
</dbReference>
<proteinExistence type="predicted"/>
<dbReference type="EMBL" id="JACCEW010000003">
    <property type="protein sequence ID" value="NYT37399.1"/>
    <property type="molecule type" value="Genomic_DNA"/>
</dbReference>
<reference evidence="2 3" key="1">
    <citation type="submission" date="2020-07" db="EMBL/GenBank/DDBJ databases">
        <title>Taxonomic revisions and descriptions of new bacterial species based on genomic comparisons in the high-G+C-content subgroup of the family Alcaligenaceae.</title>
        <authorList>
            <person name="Szabo A."/>
            <person name="Felfoldi T."/>
        </authorList>
    </citation>
    <scope>NUCLEOTIDE SEQUENCE [LARGE SCALE GENOMIC DNA]</scope>
    <source>
        <strain evidence="2 3">DSM 25264</strain>
    </source>
</reference>
<comment type="caution">
    <text evidence="2">The sequence shown here is derived from an EMBL/GenBank/DDBJ whole genome shotgun (WGS) entry which is preliminary data.</text>
</comment>
<evidence type="ECO:0000313" key="2">
    <source>
        <dbReference type="EMBL" id="NYT37399.1"/>
    </source>
</evidence>
<dbReference type="RefSeq" id="WP_129969457.1">
    <property type="nucleotide sequence ID" value="NZ_JACCEW010000003.1"/>
</dbReference>
<dbReference type="InterPro" id="IPR036291">
    <property type="entry name" value="NAD(P)-bd_dom_sf"/>
</dbReference>
<evidence type="ECO:0000259" key="1">
    <source>
        <dbReference type="Pfam" id="PF13460"/>
    </source>
</evidence>
<feature type="domain" description="NAD(P)-binding" evidence="1">
    <location>
        <begin position="7"/>
        <end position="171"/>
    </location>
</feature>
<keyword evidence="3" id="KW-1185">Reference proteome</keyword>
<dbReference type="AlphaFoldDB" id="A0A853FBV5"/>
<dbReference type="Gene3D" id="3.40.50.720">
    <property type="entry name" value="NAD(P)-binding Rossmann-like Domain"/>
    <property type="match status" value="1"/>
</dbReference>
<dbReference type="InterPro" id="IPR051207">
    <property type="entry name" value="ComplexI_NDUFA9_subunit"/>
</dbReference>
<dbReference type="PANTHER" id="PTHR12126">
    <property type="entry name" value="NADH-UBIQUINONE OXIDOREDUCTASE 39 KDA SUBUNIT-RELATED"/>
    <property type="match status" value="1"/>
</dbReference>
<dbReference type="InterPro" id="IPR016040">
    <property type="entry name" value="NAD(P)-bd_dom"/>
</dbReference>
<gene>
    <name evidence="2" type="ORF">H0A68_10990</name>
</gene>